<dbReference type="AlphaFoldDB" id="A0A9D3Z2H4"/>
<organism evidence="1 2">
    <name type="scientific">Dreissena polymorpha</name>
    <name type="common">Zebra mussel</name>
    <name type="synonym">Mytilus polymorpha</name>
    <dbReference type="NCBI Taxonomy" id="45954"/>
    <lineage>
        <taxon>Eukaryota</taxon>
        <taxon>Metazoa</taxon>
        <taxon>Spiralia</taxon>
        <taxon>Lophotrochozoa</taxon>
        <taxon>Mollusca</taxon>
        <taxon>Bivalvia</taxon>
        <taxon>Autobranchia</taxon>
        <taxon>Heteroconchia</taxon>
        <taxon>Euheterodonta</taxon>
        <taxon>Imparidentia</taxon>
        <taxon>Neoheterodontei</taxon>
        <taxon>Myida</taxon>
        <taxon>Dreissenoidea</taxon>
        <taxon>Dreissenidae</taxon>
        <taxon>Dreissena</taxon>
    </lineage>
</organism>
<evidence type="ECO:0000313" key="1">
    <source>
        <dbReference type="EMBL" id="KAH3709107.1"/>
    </source>
</evidence>
<proteinExistence type="predicted"/>
<dbReference type="Proteomes" id="UP000828390">
    <property type="component" value="Unassembled WGS sequence"/>
</dbReference>
<keyword evidence="2" id="KW-1185">Reference proteome</keyword>
<comment type="caution">
    <text evidence="1">The sequence shown here is derived from an EMBL/GenBank/DDBJ whole genome shotgun (WGS) entry which is preliminary data.</text>
</comment>
<name>A0A9D3Z2H4_DREPO</name>
<sequence>VGGLRLAYGYNEAILKDNDKCKETGGRNELAEICRQMMDRIGSKKELWAAFVTNATCGRLDEKRFLLNMTGVNQYSWDQMNPGYGWIYTLRCMAVK</sequence>
<reference evidence="1" key="1">
    <citation type="journal article" date="2019" name="bioRxiv">
        <title>The Genome of the Zebra Mussel, Dreissena polymorpha: A Resource for Invasive Species Research.</title>
        <authorList>
            <person name="McCartney M.A."/>
            <person name="Auch B."/>
            <person name="Kono T."/>
            <person name="Mallez S."/>
            <person name="Zhang Y."/>
            <person name="Obille A."/>
            <person name="Becker A."/>
            <person name="Abrahante J.E."/>
            <person name="Garbe J."/>
            <person name="Badalamenti J.P."/>
            <person name="Herman A."/>
            <person name="Mangelson H."/>
            <person name="Liachko I."/>
            <person name="Sullivan S."/>
            <person name="Sone E.D."/>
            <person name="Koren S."/>
            <person name="Silverstein K.A.T."/>
            <person name="Beckman K.B."/>
            <person name="Gohl D.M."/>
        </authorList>
    </citation>
    <scope>NUCLEOTIDE SEQUENCE</scope>
    <source>
        <strain evidence="1">Duluth1</strain>
        <tissue evidence="1">Whole animal</tissue>
    </source>
</reference>
<reference evidence="1" key="2">
    <citation type="submission" date="2020-11" db="EMBL/GenBank/DDBJ databases">
        <authorList>
            <person name="McCartney M.A."/>
            <person name="Auch B."/>
            <person name="Kono T."/>
            <person name="Mallez S."/>
            <person name="Becker A."/>
            <person name="Gohl D.M."/>
            <person name="Silverstein K.A.T."/>
            <person name="Koren S."/>
            <person name="Bechman K.B."/>
            <person name="Herman A."/>
            <person name="Abrahante J.E."/>
            <person name="Garbe J."/>
        </authorList>
    </citation>
    <scope>NUCLEOTIDE SEQUENCE</scope>
    <source>
        <strain evidence="1">Duluth1</strain>
        <tissue evidence="1">Whole animal</tissue>
    </source>
</reference>
<evidence type="ECO:0000313" key="2">
    <source>
        <dbReference type="Proteomes" id="UP000828390"/>
    </source>
</evidence>
<gene>
    <name evidence="1" type="ORF">DPMN_068568</name>
</gene>
<protein>
    <submittedName>
        <fullName evidence="1">Uncharacterized protein</fullName>
    </submittedName>
</protein>
<feature type="non-terminal residue" evidence="1">
    <location>
        <position position="96"/>
    </location>
</feature>
<dbReference type="EMBL" id="JAIWYP010000014">
    <property type="protein sequence ID" value="KAH3709107.1"/>
    <property type="molecule type" value="Genomic_DNA"/>
</dbReference>
<accession>A0A9D3Z2H4</accession>